<reference evidence="1 2" key="1">
    <citation type="journal article" date="2023" name="Sci. Data">
        <title>Genome assembly of the Korean intertidal mud-creeper Batillaria attramentaria.</title>
        <authorList>
            <person name="Patra A.K."/>
            <person name="Ho P.T."/>
            <person name="Jun S."/>
            <person name="Lee S.J."/>
            <person name="Kim Y."/>
            <person name="Won Y.J."/>
        </authorList>
    </citation>
    <scope>NUCLEOTIDE SEQUENCE [LARGE SCALE GENOMIC DNA]</scope>
    <source>
        <strain evidence="1">Wonlab-2016</strain>
    </source>
</reference>
<keyword evidence="2" id="KW-1185">Reference proteome</keyword>
<sequence length="110" mass="11934">MGVHIRFVCSDAQSDRTQNVLWTPTAIICGELEVVLTVSVRPFECRADGQSYTVKFKVASVPADQSVPAWTRVADTWCSTDCSTYVFFVAGFSVKSPHPSVGSAGQSRTV</sequence>
<evidence type="ECO:0000313" key="2">
    <source>
        <dbReference type="Proteomes" id="UP001519460"/>
    </source>
</evidence>
<evidence type="ECO:0000313" key="1">
    <source>
        <dbReference type="EMBL" id="KAK7494547.1"/>
    </source>
</evidence>
<dbReference type="Proteomes" id="UP001519460">
    <property type="component" value="Unassembled WGS sequence"/>
</dbReference>
<proteinExistence type="predicted"/>
<organism evidence="1 2">
    <name type="scientific">Batillaria attramentaria</name>
    <dbReference type="NCBI Taxonomy" id="370345"/>
    <lineage>
        <taxon>Eukaryota</taxon>
        <taxon>Metazoa</taxon>
        <taxon>Spiralia</taxon>
        <taxon>Lophotrochozoa</taxon>
        <taxon>Mollusca</taxon>
        <taxon>Gastropoda</taxon>
        <taxon>Caenogastropoda</taxon>
        <taxon>Sorbeoconcha</taxon>
        <taxon>Cerithioidea</taxon>
        <taxon>Batillariidae</taxon>
        <taxon>Batillaria</taxon>
    </lineage>
</organism>
<dbReference type="EMBL" id="JACVVK020000082">
    <property type="protein sequence ID" value="KAK7494547.1"/>
    <property type="molecule type" value="Genomic_DNA"/>
</dbReference>
<comment type="caution">
    <text evidence="1">The sequence shown here is derived from an EMBL/GenBank/DDBJ whole genome shotgun (WGS) entry which is preliminary data.</text>
</comment>
<protein>
    <submittedName>
        <fullName evidence="1">Uncharacterized protein</fullName>
    </submittedName>
</protein>
<gene>
    <name evidence="1" type="ORF">BaRGS_00014200</name>
</gene>
<name>A0ABD0L621_9CAEN</name>
<accession>A0ABD0L621</accession>
<dbReference type="AlphaFoldDB" id="A0ABD0L621"/>